<gene>
    <name evidence="2" type="ORF">CEQ21_01095</name>
</gene>
<evidence type="ECO:0000313" key="3">
    <source>
        <dbReference type="Proteomes" id="UP000319837"/>
    </source>
</evidence>
<dbReference type="EMBL" id="RIBP01000001">
    <property type="protein sequence ID" value="TRZ39596.1"/>
    <property type="molecule type" value="Genomic_DNA"/>
</dbReference>
<accession>A0A553SRI9</accession>
<reference evidence="3" key="1">
    <citation type="submission" date="2018-10" db="EMBL/GenBank/DDBJ databases">
        <title>FDA dAtabase for Regulatory Grade micrObial Sequences (FDA-ARGOS): Supporting development and validation of Infectious Disease Dx tests.</title>
        <authorList>
            <person name="Minogue T."/>
            <person name="Wolcott M."/>
            <person name="Wasieloski L."/>
            <person name="Aguilar W."/>
            <person name="Moore D."/>
            <person name="Tallon L."/>
            <person name="Sadzewicz L."/>
            <person name="Sengamalay N."/>
            <person name="Ott S."/>
            <person name="Godinez A."/>
            <person name="Nagaraj S."/>
            <person name="Vavikolanu K."/>
            <person name="Vyas G."/>
            <person name="Nadendla S."/>
            <person name="George J."/>
            <person name="Sichtig H."/>
        </authorList>
    </citation>
    <scope>NUCLEOTIDE SEQUENCE [LARGE SCALE GENOMIC DNA]</scope>
    <source>
        <strain evidence="3">FDAARGOS_343</strain>
    </source>
</reference>
<dbReference type="RefSeq" id="WP_185763032.1">
    <property type="nucleotide sequence ID" value="NZ_RIBP01000001.1"/>
</dbReference>
<dbReference type="InterPro" id="IPR013096">
    <property type="entry name" value="Cupin_2"/>
</dbReference>
<evidence type="ECO:0000259" key="1">
    <source>
        <dbReference type="Pfam" id="PF07883"/>
    </source>
</evidence>
<protein>
    <submittedName>
        <fullName evidence="2">Cupin domain-containing protein</fullName>
    </submittedName>
</protein>
<comment type="caution">
    <text evidence="2">The sequence shown here is derived from an EMBL/GenBank/DDBJ whole genome shotgun (WGS) entry which is preliminary data.</text>
</comment>
<dbReference type="Pfam" id="PF07883">
    <property type="entry name" value="Cupin_2"/>
    <property type="match status" value="1"/>
</dbReference>
<feature type="domain" description="Cupin type-2" evidence="1">
    <location>
        <begin position="73"/>
        <end position="148"/>
    </location>
</feature>
<sequence length="169" mass="19634">MYYPPRIQPYPYVHLPVNNYLRYPNYWNDYDNTRNIVKDFGSKPFVVNINEAAKQNNTYRTALWTGNHLQVTLMSINVGEDIGLEVHPHVDQFLRIEQGQGIVQMGKRKENLNFVQRVYDDFAIMIPANTWHNVTNTGNMPLKLYSIYAPPQHPFGTVHLTKEQALAAE</sequence>
<dbReference type="CDD" id="cd02223">
    <property type="entry name" value="cupin_Bh2720-like"/>
    <property type="match status" value="1"/>
</dbReference>
<organism evidence="2 3">
    <name type="scientific">Niallia circulans</name>
    <name type="common">Bacillus circulans</name>
    <dbReference type="NCBI Taxonomy" id="1397"/>
    <lineage>
        <taxon>Bacteria</taxon>
        <taxon>Bacillati</taxon>
        <taxon>Bacillota</taxon>
        <taxon>Bacilli</taxon>
        <taxon>Bacillales</taxon>
        <taxon>Bacillaceae</taxon>
        <taxon>Niallia</taxon>
    </lineage>
</organism>
<dbReference type="InterPro" id="IPR052538">
    <property type="entry name" value="Flavonoid_dioxygenase-like"/>
</dbReference>
<dbReference type="SUPFAM" id="SSF51182">
    <property type="entry name" value="RmlC-like cupins"/>
    <property type="match status" value="1"/>
</dbReference>
<dbReference type="PANTHER" id="PTHR43346">
    <property type="entry name" value="LIGAND BINDING DOMAIN PROTEIN, PUTATIVE (AFU_ORTHOLOGUE AFUA_6G14370)-RELATED"/>
    <property type="match status" value="1"/>
</dbReference>
<proteinExistence type="predicted"/>
<name>A0A553SRI9_NIACI</name>
<dbReference type="Proteomes" id="UP000319837">
    <property type="component" value="Unassembled WGS sequence"/>
</dbReference>
<dbReference type="Gene3D" id="2.60.120.10">
    <property type="entry name" value="Jelly Rolls"/>
    <property type="match status" value="1"/>
</dbReference>
<dbReference type="PANTHER" id="PTHR43346:SF1">
    <property type="entry name" value="QUERCETIN 2,3-DIOXYGENASE-RELATED"/>
    <property type="match status" value="1"/>
</dbReference>
<dbReference type="InterPro" id="IPR011051">
    <property type="entry name" value="RmlC_Cupin_sf"/>
</dbReference>
<dbReference type="InterPro" id="IPR014710">
    <property type="entry name" value="RmlC-like_jellyroll"/>
</dbReference>
<dbReference type="AlphaFoldDB" id="A0A553SRI9"/>
<evidence type="ECO:0000313" key="2">
    <source>
        <dbReference type="EMBL" id="TRZ39596.1"/>
    </source>
</evidence>